<sequence>MKMKQRLALVIILALVLSVIAPAGMPVYGDAGGSAAANHTFHINEGNITIASGTGEHAGKIAVTHQSSPSVTAFVYAADNIIITGTTTTNRVVVDGVKANITLRDVDIQINAYIIDAAFGLKNNADVTLTLEGVNNLKRDLYFAGLQVPSGNKITINGTGSLHAIGGDYAAGIGGGWGETGGTIAIAGGTVIATGGSEAAGIGGAWEGEGGTITISGGTVTATGGSDGAGIGGGSERSGGSIKIEGGTVEAAGGYWGAGIGGGKQGEGGTITISSGAVTARGGNSGAGIGGGHVGDGGTITISGGTVTATGGSGGAGTGGGNFGAGGSITISGGVVTTTGGNFGAGTGGGNSGSGGSITISGGEVTTAGGWYSAGVGGGVMGEGGNITINSAAIVKAVSDSIMWPAIHTLSGSIEDTSTAAVLMAHFSAIQNGGTATSIHVKGGLNPYTSFTPTTEYNSIAFTVPPNTIYQLKTGGDYQQHLINPSTDFVVAGFGLTVFDEVENAINLPVPMAPVVQSVTARDRQISISWNSVEGAESYKIYQSTTSGAYTTPIATVTAPVHSFNATGLINGTTYYFVVKAADLIGESVNSNEVKGTPSASNSSGGSGGGGSSNSLNIGKSNPTEGTTGTPYTYSLRATGGSGGHSFEVTSGALPEGLTLSKDGVISGTPTKAGTYQYTISVTDRNGSVSRHSFTLVIGEDDAESDAEDAEESNQETSEGEETPKKKILLTIGKQDITIGNEIHQLDAMPFIDGETNRTLVPLKFISEALGATVTWLPETRQVLITEGDTEILLTIGSKEVLVNGEMILIDTEPRIIPPGRTFVPLRVIGELLGATVVYDEVTREISIER</sequence>
<feature type="domain" description="Fibronectin type-III" evidence="3">
    <location>
        <begin position="510"/>
        <end position="602"/>
    </location>
</feature>
<dbReference type="InterPro" id="IPR003961">
    <property type="entry name" value="FN3_dom"/>
</dbReference>
<dbReference type="InterPro" id="IPR036116">
    <property type="entry name" value="FN3_sf"/>
</dbReference>
<dbReference type="InterPro" id="IPR015919">
    <property type="entry name" value="Cadherin-like_sf"/>
</dbReference>
<proteinExistence type="predicted"/>
<dbReference type="InterPro" id="IPR012332">
    <property type="entry name" value="Autotransporter_pectin_lyase_C"/>
</dbReference>
<accession>A0AA46AK76</accession>
<dbReference type="SUPFAM" id="SSF55383">
    <property type="entry name" value="Copper amine oxidase, domain N"/>
    <property type="match status" value="1"/>
</dbReference>
<evidence type="ECO:0000256" key="2">
    <source>
        <dbReference type="SAM" id="SignalP"/>
    </source>
</evidence>
<name>A0AA46AK76_9CLOT</name>
<evidence type="ECO:0000259" key="3">
    <source>
        <dbReference type="PROSITE" id="PS50853"/>
    </source>
</evidence>
<feature type="region of interest" description="Disordered" evidence="1">
    <location>
        <begin position="591"/>
        <end position="634"/>
    </location>
</feature>
<dbReference type="Gene3D" id="2.160.20.20">
    <property type="match status" value="1"/>
</dbReference>
<gene>
    <name evidence="4" type="ORF">SAMN06296020_1172</name>
</gene>
<dbReference type="Pfam" id="PF05345">
    <property type="entry name" value="He_PIG"/>
    <property type="match status" value="1"/>
</dbReference>
<dbReference type="Gene3D" id="2.60.40.10">
    <property type="entry name" value="Immunoglobulins"/>
    <property type="match status" value="2"/>
</dbReference>
<feature type="signal peptide" evidence="2">
    <location>
        <begin position="1"/>
        <end position="23"/>
    </location>
</feature>
<reference evidence="4" key="1">
    <citation type="submission" date="2017-05" db="EMBL/GenBank/DDBJ databases">
        <authorList>
            <person name="Varghese N."/>
            <person name="Submissions S."/>
        </authorList>
    </citation>
    <scope>NUCLEOTIDE SEQUENCE</scope>
    <source>
        <strain evidence="4">Su22</strain>
    </source>
</reference>
<dbReference type="PROSITE" id="PS50853">
    <property type="entry name" value="FN3"/>
    <property type="match status" value="1"/>
</dbReference>
<dbReference type="InterPro" id="IPR036582">
    <property type="entry name" value="Mao_N_sf"/>
</dbReference>
<dbReference type="RefSeq" id="WP_283410497.1">
    <property type="nucleotide sequence ID" value="NZ_FXUF01000017.1"/>
</dbReference>
<protein>
    <submittedName>
        <fullName evidence="4">Copper amine oxidase N-terminal domain-containing protein</fullName>
    </submittedName>
</protein>
<keyword evidence="2" id="KW-0732">Signal</keyword>
<dbReference type="GO" id="GO:0005509">
    <property type="term" value="F:calcium ion binding"/>
    <property type="evidence" value="ECO:0007669"/>
    <property type="project" value="InterPro"/>
</dbReference>
<evidence type="ECO:0000256" key="1">
    <source>
        <dbReference type="SAM" id="MobiDB-lite"/>
    </source>
</evidence>
<feature type="chain" id="PRO_5041361326" evidence="2">
    <location>
        <begin position="24"/>
        <end position="850"/>
    </location>
</feature>
<dbReference type="EMBL" id="FXUF01000017">
    <property type="protein sequence ID" value="SMP68443.1"/>
    <property type="molecule type" value="Genomic_DNA"/>
</dbReference>
<dbReference type="InterPro" id="IPR013783">
    <property type="entry name" value="Ig-like_fold"/>
</dbReference>
<dbReference type="Gene3D" id="3.30.457.10">
    <property type="entry name" value="Copper amine oxidase-like, N-terminal domain"/>
    <property type="match status" value="1"/>
</dbReference>
<evidence type="ECO:0000313" key="4">
    <source>
        <dbReference type="EMBL" id="SMP68443.1"/>
    </source>
</evidence>
<organism evidence="4 5">
    <name type="scientific">Anoxynatronum buryatiense</name>
    <dbReference type="NCBI Taxonomy" id="489973"/>
    <lineage>
        <taxon>Bacteria</taxon>
        <taxon>Bacillati</taxon>
        <taxon>Bacillota</taxon>
        <taxon>Clostridia</taxon>
        <taxon>Eubacteriales</taxon>
        <taxon>Clostridiaceae</taxon>
        <taxon>Anoxynatronum</taxon>
    </lineage>
</organism>
<dbReference type="SMART" id="SM00060">
    <property type="entry name" value="FN3"/>
    <property type="match status" value="1"/>
</dbReference>
<dbReference type="CDD" id="cd00063">
    <property type="entry name" value="FN3"/>
    <property type="match status" value="1"/>
</dbReference>
<dbReference type="Pfam" id="PF07833">
    <property type="entry name" value="Cu_amine_oxidN1"/>
    <property type="match status" value="1"/>
</dbReference>
<dbReference type="SUPFAM" id="SSF49313">
    <property type="entry name" value="Cadherin-like"/>
    <property type="match status" value="1"/>
</dbReference>
<dbReference type="GO" id="GO:0016020">
    <property type="term" value="C:membrane"/>
    <property type="evidence" value="ECO:0007669"/>
    <property type="project" value="InterPro"/>
</dbReference>
<dbReference type="InterPro" id="IPR012854">
    <property type="entry name" value="Cu_amine_oxidase-like_N"/>
</dbReference>
<feature type="compositionally biased region" description="Low complexity" evidence="1">
    <location>
        <begin position="613"/>
        <end position="634"/>
    </location>
</feature>
<comment type="caution">
    <text evidence="4">The sequence shown here is derived from an EMBL/GenBank/DDBJ whole genome shotgun (WGS) entry which is preliminary data.</text>
</comment>
<dbReference type="AlphaFoldDB" id="A0AA46AK76"/>
<dbReference type="Proteomes" id="UP001158066">
    <property type="component" value="Unassembled WGS sequence"/>
</dbReference>
<feature type="region of interest" description="Disordered" evidence="1">
    <location>
        <begin position="700"/>
        <end position="725"/>
    </location>
</feature>
<dbReference type="Pfam" id="PF18889">
    <property type="entry name" value="Beta_helix_3"/>
    <property type="match status" value="8"/>
</dbReference>
<evidence type="ECO:0000313" key="5">
    <source>
        <dbReference type="Proteomes" id="UP001158066"/>
    </source>
</evidence>
<keyword evidence="5" id="KW-1185">Reference proteome</keyword>
<dbReference type="SUPFAM" id="SSF49265">
    <property type="entry name" value="Fibronectin type III"/>
    <property type="match status" value="1"/>
</dbReference>
<feature type="compositionally biased region" description="Acidic residues" evidence="1">
    <location>
        <begin position="700"/>
        <end position="721"/>
    </location>
</feature>